<dbReference type="HOGENOM" id="CLU_174628_0_0_9"/>
<evidence type="ECO:0000313" key="5">
    <source>
        <dbReference type="Proteomes" id="UP000007969"/>
    </source>
</evidence>
<dbReference type="InterPro" id="IPR014208">
    <property type="entry name" value="Spore_III_D"/>
</dbReference>
<dbReference type="PROSITE" id="PS00894">
    <property type="entry name" value="HTH_DEOR_1"/>
    <property type="match status" value="1"/>
</dbReference>
<keyword evidence="1" id="KW-0805">Transcription regulation</keyword>
<dbReference type="KEGG" id="ckr:CKR_1686"/>
<keyword evidence="2" id="KW-0238">DNA-binding</keyword>
<dbReference type="GO" id="GO:0003700">
    <property type="term" value="F:DNA-binding transcription factor activity"/>
    <property type="evidence" value="ECO:0007669"/>
    <property type="project" value="InterPro"/>
</dbReference>
<dbReference type="EMBL" id="AP009049">
    <property type="protein sequence ID" value="BAH06737.1"/>
    <property type="molecule type" value="Genomic_DNA"/>
</dbReference>
<evidence type="ECO:0000313" key="4">
    <source>
        <dbReference type="EMBL" id="BAH06737.1"/>
    </source>
</evidence>
<accession>B9E2L2</accession>
<evidence type="ECO:0008006" key="6">
    <source>
        <dbReference type="Google" id="ProtNLM"/>
    </source>
</evidence>
<gene>
    <name evidence="4" type="ordered locus">CKR_1686</name>
</gene>
<evidence type="ECO:0000256" key="3">
    <source>
        <dbReference type="ARBA" id="ARBA00023163"/>
    </source>
</evidence>
<sequence length="96" mass="11094">MKIMKNYNNIEDRVIEVSKYIMASRATIRTTAKVFGTSKSTIHRDMTKILPQLNPQIAEQVKNVLAYNKSIRHIRGGQALRIKKQKERMGITQYTS</sequence>
<evidence type="ECO:0000256" key="1">
    <source>
        <dbReference type="ARBA" id="ARBA00023015"/>
    </source>
</evidence>
<protein>
    <recommendedName>
        <fullName evidence="6">Sporulation transcriptional regulator SpoIIID</fullName>
    </recommendedName>
</protein>
<dbReference type="AlphaFoldDB" id="B9E2L2"/>
<organism evidence="4 5">
    <name type="scientific">Clostridium kluyveri (strain NBRC 12016)</name>
    <dbReference type="NCBI Taxonomy" id="583346"/>
    <lineage>
        <taxon>Bacteria</taxon>
        <taxon>Bacillati</taxon>
        <taxon>Bacillota</taxon>
        <taxon>Clostridia</taxon>
        <taxon>Eubacteriales</taxon>
        <taxon>Clostridiaceae</taxon>
        <taxon>Clostridium</taxon>
    </lineage>
</organism>
<proteinExistence type="predicted"/>
<name>B9E2L2_CLOK1</name>
<evidence type="ECO:0000256" key="2">
    <source>
        <dbReference type="ARBA" id="ARBA00023125"/>
    </source>
</evidence>
<keyword evidence="3" id="KW-0804">Transcription</keyword>
<reference evidence="5" key="1">
    <citation type="submission" date="2005-09" db="EMBL/GenBank/DDBJ databases">
        <title>Complete genome sequence of Clostridium kluyveri and comparative genomics of Clostridia species.</title>
        <authorList>
            <person name="Inui M."/>
            <person name="Nonaka H."/>
            <person name="Shinoda Y."/>
            <person name="Ikenaga Y."/>
            <person name="Abe M."/>
            <person name="Naito K."/>
            <person name="Vertes A.A."/>
            <person name="Yukawa H."/>
        </authorList>
    </citation>
    <scope>NUCLEOTIDE SEQUENCE [LARGE SCALE GENOMIC DNA]</scope>
    <source>
        <strain evidence="5">NBRC 12016</strain>
    </source>
</reference>
<dbReference type="NCBIfam" id="TIGR02844">
    <property type="entry name" value="spore_III_D"/>
    <property type="match status" value="1"/>
</dbReference>
<dbReference type="Pfam" id="PF12116">
    <property type="entry name" value="SpoIIID"/>
    <property type="match status" value="1"/>
</dbReference>
<dbReference type="InterPro" id="IPR018356">
    <property type="entry name" value="Tscrpt_reg_HTH_DeoR_CS"/>
</dbReference>
<dbReference type="Proteomes" id="UP000007969">
    <property type="component" value="Chromosome"/>
</dbReference>
<dbReference type="GO" id="GO:0003677">
    <property type="term" value="F:DNA binding"/>
    <property type="evidence" value="ECO:0007669"/>
    <property type="project" value="UniProtKB-KW"/>
</dbReference>